<organism evidence="9 10">
    <name type="scientific">Diaporthe australafricana</name>
    <dbReference type="NCBI Taxonomy" id="127596"/>
    <lineage>
        <taxon>Eukaryota</taxon>
        <taxon>Fungi</taxon>
        <taxon>Dikarya</taxon>
        <taxon>Ascomycota</taxon>
        <taxon>Pezizomycotina</taxon>
        <taxon>Sordariomycetes</taxon>
        <taxon>Sordariomycetidae</taxon>
        <taxon>Diaporthales</taxon>
        <taxon>Diaporthaceae</taxon>
        <taxon>Diaporthe</taxon>
    </lineage>
</organism>
<feature type="chain" id="PRO_5044972606" description="Peptide hydrolase" evidence="7">
    <location>
        <begin position="22"/>
        <end position="323"/>
    </location>
</feature>
<evidence type="ECO:0000256" key="3">
    <source>
        <dbReference type="ARBA" id="ARBA00022670"/>
    </source>
</evidence>
<dbReference type="Gene3D" id="3.40.630.10">
    <property type="entry name" value="Zn peptidases"/>
    <property type="match status" value="1"/>
</dbReference>
<feature type="signal peptide" evidence="7">
    <location>
        <begin position="1"/>
        <end position="21"/>
    </location>
</feature>
<evidence type="ECO:0000256" key="2">
    <source>
        <dbReference type="ARBA" id="ARBA00005634"/>
    </source>
</evidence>
<evidence type="ECO:0000256" key="1">
    <source>
        <dbReference type="ARBA" id="ARBA00001947"/>
    </source>
</evidence>
<dbReference type="SUPFAM" id="SSF53187">
    <property type="entry name" value="Zn-dependent exopeptidases"/>
    <property type="match status" value="1"/>
</dbReference>
<evidence type="ECO:0000259" key="8">
    <source>
        <dbReference type="Pfam" id="PF04389"/>
    </source>
</evidence>
<reference evidence="9 10" key="1">
    <citation type="journal article" date="2024" name="IMA Fungus">
        <title>IMA Genome - F19 : A genome assembly and annotation guide to empower mycologists, including annotated draft genome sequences of Ceratocystis pirilliformis, Diaporthe australafricana, Fusarium ophioides, Paecilomyces lecythidis, and Sporothrix stenoceras.</title>
        <authorList>
            <person name="Aylward J."/>
            <person name="Wilson A.M."/>
            <person name="Visagie C.M."/>
            <person name="Spraker J."/>
            <person name="Barnes I."/>
            <person name="Buitendag C."/>
            <person name="Ceriani C."/>
            <person name="Del Mar Angel L."/>
            <person name="du Plessis D."/>
            <person name="Fuchs T."/>
            <person name="Gasser K."/>
            <person name="Kramer D."/>
            <person name="Li W."/>
            <person name="Munsamy K."/>
            <person name="Piso A."/>
            <person name="Price J.L."/>
            <person name="Sonnekus B."/>
            <person name="Thomas C."/>
            <person name="van der Nest A."/>
            <person name="van Dijk A."/>
            <person name="van Heerden A."/>
            <person name="van Vuuren N."/>
            <person name="Yilmaz N."/>
            <person name="Duong T.A."/>
            <person name="van der Merwe N.A."/>
            <person name="Wingfield M.J."/>
            <person name="Wingfield B.D."/>
        </authorList>
    </citation>
    <scope>NUCLEOTIDE SEQUENCE [LARGE SCALE GENOMIC DNA]</scope>
    <source>
        <strain evidence="9 10">CMW 18300</strain>
    </source>
</reference>
<evidence type="ECO:0000256" key="6">
    <source>
        <dbReference type="ARBA" id="ARBA00022833"/>
    </source>
</evidence>
<evidence type="ECO:0000313" key="10">
    <source>
        <dbReference type="Proteomes" id="UP001583177"/>
    </source>
</evidence>
<comment type="caution">
    <text evidence="9">The sequence shown here is derived from an EMBL/GenBank/DDBJ whole genome shotgun (WGS) entry which is preliminary data.</text>
</comment>
<protein>
    <recommendedName>
        <fullName evidence="7">Peptide hydrolase</fullName>
        <ecNumber evidence="7">3.4.-.-</ecNumber>
    </recommendedName>
</protein>
<keyword evidence="7" id="KW-0732">Signal</keyword>
<dbReference type="PANTHER" id="PTHR12147">
    <property type="entry name" value="METALLOPEPTIDASE M28 FAMILY MEMBER"/>
    <property type="match status" value="1"/>
</dbReference>
<evidence type="ECO:0000256" key="5">
    <source>
        <dbReference type="ARBA" id="ARBA00022801"/>
    </source>
</evidence>
<keyword evidence="5 7" id="KW-0378">Hydrolase</keyword>
<dbReference type="Pfam" id="PF04389">
    <property type="entry name" value="Peptidase_M28"/>
    <property type="match status" value="1"/>
</dbReference>
<comment type="similarity">
    <text evidence="2">Belongs to the peptidase M28 family. M28B subfamily.</text>
</comment>
<comment type="cofactor">
    <cofactor evidence="1">
        <name>Zn(2+)</name>
        <dbReference type="ChEBI" id="CHEBI:29105"/>
    </cofactor>
</comment>
<keyword evidence="4 7" id="KW-0479">Metal-binding</keyword>
<evidence type="ECO:0000256" key="4">
    <source>
        <dbReference type="ARBA" id="ARBA00022723"/>
    </source>
</evidence>
<dbReference type="InterPro" id="IPR007484">
    <property type="entry name" value="Peptidase_M28"/>
</dbReference>
<evidence type="ECO:0000256" key="7">
    <source>
        <dbReference type="RuleBase" id="RU361240"/>
    </source>
</evidence>
<accession>A0ABR3WJ99</accession>
<dbReference type="PANTHER" id="PTHR12147:SF26">
    <property type="entry name" value="PEPTIDASE M28 DOMAIN-CONTAINING PROTEIN"/>
    <property type="match status" value="1"/>
</dbReference>
<dbReference type="Proteomes" id="UP001583177">
    <property type="component" value="Unassembled WGS sequence"/>
</dbReference>
<evidence type="ECO:0000313" key="9">
    <source>
        <dbReference type="EMBL" id="KAL1863042.1"/>
    </source>
</evidence>
<proteinExistence type="inferred from homology"/>
<keyword evidence="3 7" id="KW-0645">Protease</keyword>
<dbReference type="InterPro" id="IPR045175">
    <property type="entry name" value="M28_fam"/>
</dbReference>
<keyword evidence="10" id="KW-1185">Reference proteome</keyword>
<gene>
    <name evidence="9" type="ORF">Daus18300_008198</name>
</gene>
<feature type="domain" description="Peptidase M28" evidence="8">
    <location>
        <begin position="104"/>
        <end position="301"/>
    </location>
</feature>
<dbReference type="EMBL" id="JAWRVE010000075">
    <property type="protein sequence ID" value="KAL1863042.1"/>
    <property type="molecule type" value="Genomic_DNA"/>
</dbReference>
<keyword evidence="6 7" id="KW-0862">Zinc</keyword>
<dbReference type="EC" id="3.4.-.-" evidence="7"/>
<sequence>MQPFTSLGVVLVAALLPLAFAEDGQPVDPETLRGLIDEAELVVKAETIQAFAYGFPERNRLIGTPALDLSMQLIWDTLDEFDYFDLSRQDFEANWELGPTPAYNIIAQTKGGDPDNVLQVGAHMDSVQQGPGMNDNASGGIGLFEIAIQLAENNFTVNNAVRFSWWSAEEEGLIGSTFYVDSLSEEELQKTRLYLNFDMIASSSQDISVYSSDFSKSGMPRPPGVEEAEQLFQDYFDNVADLDWESIALRASSDHWPFVEALIPTGGLHSGNDPYYHTANDTVENMSPKTFFDMTKAIAHAVGTYADSFDSLPPRELVEDQEV</sequence>
<name>A0ABR3WJ99_9PEZI</name>